<evidence type="ECO:0000313" key="1">
    <source>
        <dbReference type="EMBL" id="CAE7030314.1"/>
    </source>
</evidence>
<dbReference type="Proteomes" id="UP000472372">
    <property type="component" value="Chromosome 4"/>
</dbReference>
<protein>
    <submittedName>
        <fullName evidence="1">Uncharacterized protein</fullName>
    </submittedName>
</protein>
<dbReference type="AlphaFoldDB" id="A0A6S6VZ74"/>
<reference evidence="1" key="1">
    <citation type="submission" date="2021-02" db="EMBL/GenBank/DDBJ databases">
        <authorList>
            <person name="Syme A R."/>
            <person name="Syme A R."/>
            <person name="Moolhuijzen P."/>
        </authorList>
    </citation>
    <scope>NUCLEOTIDE SEQUENCE</scope>
    <source>
        <strain evidence="1">W1-1</strain>
    </source>
</reference>
<sequence>MPASISNKNDSRDKNRTVREYVIPRRLRRRRGELHEDAVCEDTDFDERFSWEKSPTEFEPGTKDLDTGVEDSRAWLEELAVKEERKGSLLIADMGEWTCETYKRETLQMRTVKPGMNTTIVDQIRKGKIPYKKRVEDLLAPLRIQKLLPGIEESQEDMIKVLLDWNERVAKYEEEDMGGQQDFIAALKERIKAVDKVLAIVVDETNIDQFDRIGQSGILEPSQHRLLKAIHAYRPETRKFKNQNPFDILILMWAHLQNPDLTADNEWMYLSYKVLSGEEELEIRFEREEQRRRFQETKEEAMWQGDQTGLILCDKRWKAYNRKIAETARLNTISKIHCTRGELRKMELDGLLDLSILQSAQQCAARIALSKDWVPPWTQVLDEWDKVDEGLDKKLEKCFPDLEAVSEVTSNQVREMATTHDKVLTRTFRFAGADLVGMDDAAKEHLIEVRLTDPVTVGLMKQTLFDVLEMQAVAAQMLSHVRVMDGSLNELLKATKAKCEEVEKLTLVADYNERLGSGHVEEMEGVVDIEEAEFV</sequence>
<accession>A0A6S6VZ74</accession>
<evidence type="ECO:0000313" key="2">
    <source>
        <dbReference type="Proteomes" id="UP000472372"/>
    </source>
</evidence>
<dbReference type="EMBL" id="HG992980">
    <property type="protein sequence ID" value="CAE7030314.1"/>
    <property type="molecule type" value="Genomic_DNA"/>
</dbReference>
<name>A0A6S6VZ74_9PLEO</name>
<gene>
    <name evidence="1" type="ORF">PTTW11_04477</name>
</gene>
<proteinExistence type="predicted"/>
<organism evidence="1 2">
    <name type="scientific">Pyrenophora teres f. teres</name>
    <dbReference type="NCBI Taxonomy" id="97479"/>
    <lineage>
        <taxon>Eukaryota</taxon>
        <taxon>Fungi</taxon>
        <taxon>Dikarya</taxon>
        <taxon>Ascomycota</taxon>
        <taxon>Pezizomycotina</taxon>
        <taxon>Dothideomycetes</taxon>
        <taxon>Pleosporomycetidae</taxon>
        <taxon>Pleosporales</taxon>
        <taxon>Pleosporineae</taxon>
        <taxon>Pleosporaceae</taxon>
        <taxon>Pyrenophora</taxon>
    </lineage>
</organism>